<comment type="caution">
    <text evidence="3">The sequence shown here is derived from an EMBL/GenBank/DDBJ whole genome shotgun (WGS) entry which is preliminary data.</text>
</comment>
<feature type="region of interest" description="Disordered" evidence="1">
    <location>
        <begin position="201"/>
        <end position="240"/>
    </location>
</feature>
<reference evidence="3 4" key="1">
    <citation type="journal article" date="2018" name="PLoS Genet.">
        <title>Population sequencing reveals clonal diversity and ancestral inbreeding in the grapevine cultivar Chardonnay.</title>
        <authorList>
            <person name="Roach M.J."/>
            <person name="Johnson D.L."/>
            <person name="Bohlmann J."/>
            <person name="van Vuuren H.J."/>
            <person name="Jones S.J."/>
            <person name="Pretorius I.S."/>
            <person name="Schmidt S.A."/>
            <person name="Borneman A.R."/>
        </authorList>
    </citation>
    <scope>NUCLEOTIDE SEQUENCE [LARGE SCALE GENOMIC DNA]</scope>
    <source>
        <strain evidence="4">cv. Chardonnay</strain>
        <tissue evidence="3">Leaf</tissue>
    </source>
</reference>
<dbReference type="PANTHER" id="PTHR47584">
    <property type="match status" value="1"/>
</dbReference>
<dbReference type="InterPro" id="IPR045026">
    <property type="entry name" value="LIMYB"/>
</dbReference>
<dbReference type="PANTHER" id="PTHR47584:SF9">
    <property type="entry name" value="L10-INTERACTING MYB DOMAIN-CONTAINING PROTEIN-LIKE"/>
    <property type="match status" value="1"/>
</dbReference>
<dbReference type="InterPro" id="IPR024752">
    <property type="entry name" value="Myb/SANT-like_dom"/>
</dbReference>
<organism evidence="3 4">
    <name type="scientific">Vitis vinifera</name>
    <name type="common">Grape</name>
    <dbReference type="NCBI Taxonomy" id="29760"/>
    <lineage>
        <taxon>Eukaryota</taxon>
        <taxon>Viridiplantae</taxon>
        <taxon>Streptophyta</taxon>
        <taxon>Embryophyta</taxon>
        <taxon>Tracheophyta</taxon>
        <taxon>Spermatophyta</taxon>
        <taxon>Magnoliopsida</taxon>
        <taxon>eudicotyledons</taxon>
        <taxon>Gunneridae</taxon>
        <taxon>Pentapetalae</taxon>
        <taxon>rosids</taxon>
        <taxon>Vitales</taxon>
        <taxon>Vitaceae</taxon>
        <taxon>Viteae</taxon>
        <taxon>Vitis</taxon>
    </lineage>
</organism>
<evidence type="ECO:0000313" key="4">
    <source>
        <dbReference type="Proteomes" id="UP000288805"/>
    </source>
</evidence>
<dbReference type="EMBL" id="QGNW01000015">
    <property type="protein sequence ID" value="RVX16811.1"/>
    <property type="molecule type" value="Genomic_DNA"/>
</dbReference>
<sequence>MGHFLKNLTEMASRPTRLRRPYQQHEQQPRAKWTASLTKILADLMVDQVRKGNRQNNSFGKKAWKYMCDDFFKKTGLKWDKEQLKNRYAVLRRQYVIVKSLLDQSDFNWDENTGIITAKDEAWDNYIKKIHEARFINDILKHNIVGVPPRSGGSRLYYLFIVHHNVRMELTNQEHPDAESMRSAGCPIYKQLCTIFSESGANGTNEQSAEHEEGIPYEYPCPEPLSMHREESSSESDDVAEMADGQDNFQSTLPTGISSRKRGRRGIDNVIAGAILEMAAASKLRTAAIKQRNAKFSITNCVQALDEIQGVDERVYFAALDLFDNPNAREIFLSLKSDKRYTWLCGKCTVSPS</sequence>
<dbReference type="Proteomes" id="UP000288805">
    <property type="component" value="Unassembled WGS sequence"/>
</dbReference>
<proteinExistence type="predicted"/>
<evidence type="ECO:0000313" key="3">
    <source>
        <dbReference type="EMBL" id="RVX16811.1"/>
    </source>
</evidence>
<evidence type="ECO:0000256" key="1">
    <source>
        <dbReference type="SAM" id="MobiDB-lite"/>
    </source>
</evidence>
<dbReference type="AlphaFoldDB" id="A0A438K6I2"/>
<name>A0A438K6I2_VITVI</name>
<accession>A0A438K6I2</accession>
<gene>
    <name evidence="3" type="primary">LIMYB_59</name>
    <name evidence="3" type="ORF">CK203_005975</name>
</gene>
<feature type="domain" description="Myb/SANT-like" evidence="2">
    <location>
        <begin position="32"/>
        <end position="126"/>
    </location>
</feature>
<protein>
    <submittedName>
        <fullName evidence="3">L10-interacting MYB domain-containing protein</fullName>
    </submittedName>
</protein>
<dbReference type="Pfam" id="PF12776">
    <property type="entry name" value="Myb_DNA-bind_3"/>
    <property type="match status" value="1"/>
</dbReference>
<evidence type="ECO:0000259" key="2">
    <source>
        <dbReference type="Pfam" id="PF12776"/>
    </source>
</evidence>